<feature type="coiled-coil region" evidence="1">
    <location>
        <begin position="220"/>
        <end position="307"/>
    </location>
</feature>
<keyword evidence="3" id="KW-1185">Reference proteome</keyword>
<keyword evidence="1" id="KW-0175">Coiled coil</keyword>
<accession>A0A9W4XHH8</accession>
<dbReference type="OrthoDB" id="4024803at2759"/>
<proteinExistence type="predicted"/>
<protein>
    <submittedName>
        <fullName evidence="2">Uncharacterized protein</fullName>
    </submittedName>
</protein>
<comment type="caution">
    <text evidence="2">The sequence shown here is derived from an EMBL/GenBank/DDBJ whole genome shotgun (WGS) entry which is preliminary data.</text>
</comment>
<evidence type="ECO:0000313" key="2">
    <source>
        <dbReference type="EMBL" id="CAI5759032.1"/>
    </source>
</evidence>
<feature type="coiled-coil region" evidence="1">
    <location>
        <begin position="111"/>
        <end position="180"/>
    </location>
</feature>
<reference evidence="2" key="1">
    <citation type="submission" date="2022-12" db="EMBL/GenBank/DDBJ databases">
        <authorList>
            <person name="Brejova B."/>
        </authorList>
    </citation>
    <scope>NUCLEOTIDE SEQUENCE</scope>
</reference>
<dbReference type="Proteomes" id="UP001152885">
    <property type="component" value="Unassembled WGS sequence"/>
</dbReference>
<dbReference type="AlphaFoldDB" id="A0A9W4XHH8"/>
<gene>
    <name evidence="2" type="ORF">CANVERA_P3541</name>
</gene>
<evidence type="ECO:0000256" key="1">
    <source>
        <dbReference type="SAM" id="Coils"/>
    </source>
</evidence>
<sequence>MSNSEDTTDFITSVNDIPQLKRSVRVLNPSRVEIMERRANPSPKNDENLINFSTLKSNFNQAPPKFNNIQSEYILNNSFLSGLDNVNISFPEEDLKQICELIKIDYSSEGMKQLLNKISTLVNENKKNRESKDGLESQLIKLNDMVSKLTNEKENYTQINSKLSNEIEIINNEVMNLEKSQKRSDDEYKINISKLENELFLIKEKELALIEENNMNQSNQMELMKGHKEAEEQNKQLNEELEVLIKEKIEMEGELNKEMDQLKTRVESLIESNKSMDKKNHQLKKVLNEKENKLDNLNNQLSTIKSKYIKKLQFVEKESAFKIDAQLVEINLLKRINQKLIDGEIIINESATSAKTNGSDLNPEIIYKFSTNKNNNTNYSEYLSVLYERKYLNALTENKSLLNSNNISITSLITILRFNLVNFEKYLSTNNKVHLFKLLITELEKRKNLNKNDVNLLEKIIQNNKYLLSELVEKGKQ</sequence>
<evidence type="ECO:0000313" key="3">
    <source>
        <dbReference type="Proteomes" id="UP001152885"/>
    </source>
</evidence>
<organism evidence="2 3">
    <name type="scientific">Candida verbasci</name>
    <dbReference type="NCBI Taxonomy" id="1227364"/>
    <lineage>
        <taxon>Eukaryota</taxon>
        <taxon>Fungi</taxon>
        <taxon>Dikarya</taxon>
        <taxon>Ascomycota</taxon>
        <taxon>Saccharomycotina</taxon>
        <taxon>Pichiomycetes</taxon>
        <taxon>Debaryomycetaceae</taxon>
        <taxon>Candida/Lodderomyces clade</taxon>
        <taxon>Candida</taxon>
    </lineage>
</organism>
<dbReference type="EMBL" id="CANTUO010000003">
    <property type="protein sequence ID" value="CAI5759032.1"/>
    <property type="molecule type" value="Genomic_DNA"/>
</dbReference>
<name>A0A9W4XHH8_9ASCO</name>